<reference evidence="1 2" key="1">
    <citation type="submission" date="2015-04" db="EMBL/GenBank/DDBJ databases">
        <title>Lasius niger genome sequencing.</title>
        <authorList>
            <person name="Konorov E.A."/>
            <person name="Nikitin M.A."/>
            <person name="Kirill M.V."/>
            <person name="Chang P."/>
        </authorList>
    </citation>
    <scope>NUCLEOTIDE SEQUENCE [LARGE SCALE GENOMIC DNA]</scope>
    <source>
        <tissue evidence="1">Whole</tissue>
    </source>
</reference>
<keyword evidence="2" id="KW-1185">Reference proteome</keyword>
<evidence type="ECO:0000313" key="2">
    <source>
        <dbReference type="Proteomes" id="UP000036403"/>
    </source>
</evidence>
<protein>
    <submittedName>
        <fullName evidence="1">Uncharacterized protein</fullName>
    </submittedName>
</protein>
<proteinExistence type="predicted"/>
<dbReference type="Proteomes" id="UP000036403">
    <property type="component" value="Unassembled WGS sequence"/>
</dbReference>
<dbReference type="PaxDb" id="67767-A0A0J7K403"/>
<dbReference type="EMBL" id="LBMM01014483">
    <property type="protein sequence ID" value="KMQ85158.1"/>
    <property type="molecule type" value="Genomic_DNA"/>
</dbReference>
<gene>
    <name evidence="1" type="ORF">RF55_16452</name>
</gene>
<dbReference type="AlphaFoldDB" id="A0A0J7K403"/>
<organism evidence="1 2">
    <name type="scientific">Lasius niger</name>
    <name type="common">Black garden ant</name>
    <dbReference type="NCBI Taxonomy" id="67767"/>
    <lineage>
        <taxon>Eukaryota</taxon>
        <taxon>Metazoa</taxon>
        <taxon>Ecdysozoa</taxon>
        <taxon>Arthropoda</taxon>
        <taxon>Hexapoda</taxon>
        <taxon>Insecta</taxon>
        <taxon>Pterygota</taxon>
        <taxon>Neoptera</taxon>
        <taxon>Endopterygota</taxon>
        <taxon>Hymenoptera</taxon>
        <taxon>Apocrita</taxon>
        <taxon>Aculeata</taxon>
        <taxon>Formicoidea</taxon>
        <taxon>Formicidae</taxon>
        <taxon>Formicinae</taxon>
        <taxon>Lasius</taxon>
        <taxon>Lasius</taxon>
    </lineage>
</organism>
<name>A0A0J7K403_LASNI</name>
<evidence type="ECO:0000313" key="1">
    <source>
        <dbReference type="EMBL" id="KMQ85158.1"/>
    </source>
</evidence>
<sequence length="67" mass="7222">MGDSVRGECEVDGGFELIGPRDKGGRVIVQEFEVEVTCNYGRIVDRAELKQAVPIVEGEGAARISVD</sequence>
<comment type="caution">
    <text evidence="1">The sequence shown here is derived from an EMBL/GenBank/DDBJ whole genome shotgun (WGS) entry which is preliminary data.</text>
</comment>
<accession>A0A0J7K403</accession>